<dbReference type="OrthoDB" id="2241241at2759"/>
<dbReference type="PANTHER" id="PTHR23501">
    <property type="entry name" value="MAJOR FACILITATOR SUPERFAMILY"/>
    <property type="match status" value="1"/>
</dbReference>
<proteinExistence type="inferred from homology"/>
<organism evidence="11 12">
    <name type="scientific">Monilinia fructigena</name>
    <dbReference type="NCBI Taxonomy" id="38457"/>
    <lineage>
        <taxon>Eukaryota</taxon>
        <taxon>Fungi</taxon>
        <taxon>Dikarya</taxon>
        <taxon>Ascomycota</taxon>
        <taxon>Pezizomycotina</taxon>
        <taxon>Leotiomycetes</taxon>
        <taxon>Helotiales</taxon>
        <taxon>Sclerotiniaceae</taxon>
        <taxon>Monilinia</taxon>
    </lineage>
</organism>
<keyword evidence="12" id="KW-1185">Reference proteome</keyword>
<evidence type="ECO:0000313" key="12">
    <source>
        <dbReference type="Proteomes" id="UP000249056"/>
    </source>
</evidence>
<keyword evidence="7 9" id="KW-0472">Membrane</keyword>
<keyword evidence="4 9" id="KW-0812">Transmembrane</keyword>
<feature type="region of interest" description="Disordered" evidence="8">
    <location>
        <begin position="370"/>
        <end position="390"/>
    </location>
</feature>
<feature type="domain" description="Major facilitator superfamily (MFS) profile" evidence="10">
    <location>
        <begin position="411"/>
        <end position="846"/>
    </location>
</feature>
<accession>A0A395IUY9</accession>
<comment type="similarity">
    <text evidence="2">Belongs to the major facilitator superfamily.</text>
</comment>
<evidence type="ECO:0000256" key="1">
    <source>
        <dbReference type="ARBA" id="ARBA00004141"/>
    </source>
</evidence>
<dbReference type="FunFam" id="1.20.1250.20:FF:000197">
    <property type="entry name" value="Siderophore iron transporter 1"/>
    <property type="match status" value="1"/>
</dbReference>
<evidence type="ECO:0000256" key="5">
    <source>
        <dbReference type="ARBA" id="ARBA00022989"/>
    </source>
</evidence>
<gene>
    <name evidence="11" type="ORF">DID88_003717</name>
</gene>
<dbReference type="Pfam" id="PF07690">
    <property type="entry name" value="MFS_1"/>
    <property type="match status" value="1"/>
</dbReference>
<evidence type="ECO:0000256" key="4">
    <source>
        <dbReference type="ARBA" id="ARBA00022692"/>
    </source>
</evidence>
<keyword evidence="3" id="KW-0813">Transport</keyword>
<feature type="transmembrane region" description="Helical" evidence="9">
    <location>
        <begin position="622"/>
        <end position="642"/>
    </location>
</feature>
<feature type="transmembrane region" description="Helical" evidence="9">
    <location>
        <begin position="824"/>
        <end position="842"/>
    </location>
</feature>
<dbReference type="PANTHER" id="PTHR23501:SF87">
    <property type="entry name" value="SIDEROPHORE IRON TRANSPORTER 2"/>
    <property type="match status" value="1"/>
</dbReference>
<dbReference type="SUPFAM" id="SSF103473">
    <property type="entry name" value="MFS general substrate transporter"/>
    <property type="match status" value="1"/>
</dbReference>
<dbReference type="EMBL" id="QKRW01000018">
    <property type="protein sequence ID" value="RAL63674.1"/>
    <property type="molecule type" value="Genomic_DNA"/>
</dbReference>
<dbReference type="AlphaFoldDB" id="A0A395IUY9"/>
<dbReference type="Gene3D" id="2.60.120.620">
    <property type="entry name" value="q2cbj1_9rhob like domain"/>
    <property type="match status" value="1"/>
</dbReference>
<evidence type="ECO:0000256" key="2">
    <source>
        <dbReference type="ARBA" id="ARBA00008335"/>
    </source>
</evidence>
<protein>
    <recommendedName>
        <fullName evidence="10">Major facilitator superfamily (MFS) profile domain-containing protein</fullName>
    </recommendedName>
</protein>
<feature type="transmembrane region" description="Helical" evidence="9">
    <location>
        <begin position="568"/>
        <end position="590"/>
    </location>
</feature>
<dbReference type="GO" id="GO:0005886">
    <property type="term" value="C:plasma membrane"/>
    <property type="evidence" value="ECO:0007669"/>
    <property type="project" value="TreeGrafter"/>
</dbReference>
<keyword evidence="5 9" id="KW-1133">Transmembrane helix</keyword>
<dbReference type="InterPro" id="IPR020846">
    <property type="entry name" value="MFS_dom"/>
</dbReference>
<feature type="transmembrane region" description="Helical" evidence="9">
    <location>
        <begin position="711"/>
        <end position="731"/>
    </location>
</feature>
<dbReference type="Gene3D" id="1.20.1250.20">
    <property type="entry name" value="MFS general substrate transporter like domains"/>
    <property type="match status" value="1"/>
</dbReference>
<feature type="transmembrane region" description="Helical" evidence="9">
    <location>
        <begin position="662"/>
        <end position="680"/>
    </location>
</feature>
<comment type="caution">
    <text evidence="11">The sequence shown here is derived from an EMBL/GenBank/DDBJ whole genome shotgun (WGS) entry which is preliminary data.</text>
</comment>
<keyword evidence="6" id="KW-0406">Ion transport</keyword>
<reference evidence="11 12" key="1">
    <citation type="submission" date="2018-06" db="EMBL/GenBank/DDBJ databases">
        <title>Genome Sequence of the Brown Rot Fungal Pathogen Monilinia fructigena.</title>
        <authorList>
            <person name="Landi L."/>
            <person name="De Miccolis Angelini R.M."/>
            <person name="Pollastro S."/>
            <person name="Abate D."/>
            <person name="Faretra F."/>
            <person name="Romanazzi G."/>
        </authorList>
    </citation>
    <scope>NUCLEOTIDE SEQUENCE [LARGE SCALE GENOMIC DNA]</scope>
    <source>
        <strain evidence="11 12">Mfrg269</strain>
    </source>
</reference>
<dbReference type="SUPFAM" id="SSF51197">
    <property type="entry name" value="Clavaminate synthase-like"/>
    <property type="match status" value="1"/>
</dbReference>
<dbReference type="InterPro" id="IPR036259">
    <property type="entry name" value="MFS_trans_sf"/>
</dbReference>
<evidence type="ECO:0000259" key="10">
    <source>
        <dbReference type="PROSITE" id="PS50850"/>
    </source>
</evidence>
<comment type="subcellular location">
    <subcellularLocation>
        <location evidence="1">Membrane</location>
        <topology evidence="1">Multi-pass membrane protein</topology>
    </subcellularLocation>
</comment>
<evidence type="ECO:0000256" key="6">
    <source>
        <dbReference type="ARBA" id="ARBA00023065"/>
    </source>
</evidence>
<dbReference type="GO" id="GO:0015343">
    <property type="term" value="F:siderophore-iron transmembrane transporter activity"/>
    <property type="evidence" value="ECO:0007669"/>
    <property type="project" value="TreeGrafter"/>
</dbReference>
<evidence type="ECO:0000256" key="7">
    <source>
        <dbReference type="ARBA" id="ARBA00023136"/>
    </source>
</evidence>
<feature type="transmembrane region" description="Helical" evidence="9">
    <location>
        <begin position="687"/>
        <end position="705"/>
    </location>
</feature>
<dbReference type="Proteomes" id="UP000249056">
    <property type="component" value="Unassembled WGS sequence"/>
</dbReference>
<dbReference type="Pfam" id="PF05721">
    <property type="entry name" value="PhyH"/>
    <property type="match status" value="1"/>
</dbReference>
<dbReference type="PROSITE" id="PS50850">
    <property type="entry name" value="MFS"/>
    <property type="match status" value="1"/>
</dbReference>
<sequence length="869" mass="95022">MTTTNGEVKDAPRTIRATVDELKTTFYDTPNLQAALEALHQDGFVVLKSIIDVNHIDQINSYMSKEADELVKNGTKPFNQGVNSNILQAPPLSHEEYLHNDVFFNPFVIQIMNAYLGYKPIWNFVTGNNALPKTHGLRQPIHKDITFNHPQCPFYVIANIPLCPFNVSTGSTEFWLGSHAHTSGADQIPATSESKLANAKLVVGDPTCDVKHNIVEERRRVRPPVQPVCEKGDVMLRDLRTWHAGMPNEGEDYRIMIALGYQAQWYPNHTLRSKLPLSRGNFFMNHGRQPLEVRADLLSDDSDFGKLNDIFNFRPTEGVTVVGATKGFDTISQVQTSSTLEMQSTTADPEESSTKIPKTQDFVVQTEAWAGGNSPDPNEKEVETANNEDANATQAGVQNIEAVSMTWTTWYLVIAYIGIFLIAFTTSFEGQVVASLGVFATSSFNNHSLISTVLVVQNVVNAVIKAPMAKYADVFGRLEAFSVSILLAVLGGVTMATSSNVQTFAAAQIFYAAGSTSLQILQQIFVADTTDLSNRALFSTLPQVPFMVTVWIGAPIADKILKNTTWRWGYGLWCIILPAVFLPLALSLFLNNRKAKRAGLTAASPLQGLGPISIIKTLWNDLDIGGMILLMAFFLSVQPYFYSYLLVVQDLSIPAAGHVTQVFSFTATISAVAVSFLIKYTKYCKPYIVTGALIYLMGIGLMYYYRQENSSIAQIIGTQIAVGIGGGMLNVPAQLAVQASVPSHQNVAVATAVYMTCVEMGGAVGSAIAGVIWGHDIPKKLAEYSTTLDSEAVYNSINNALAYPMGTLERMAINRAYQETMHKLLVVALCVSVPVVFLSLMIKNAKLDAGEDKVKGRVVGGTVEETRES</sequence>
<evidence type="ECO:0000256" key="3">
    <source>
        <dbReference type="ARBA" id="ARBA00022448"/>
    </source>
</evidence>
<feature type="transmembrane region" description="Helical" evidence="9">
    <location>
        <begin position="478"/>
        <end position="498"/>
    </location>
</feature>
<dbReference type="InterPro" id="IPR008775">
    <property type="entry name" value="Phytyl_CoA_dOase-like"/>
</dbReference>
<name>A0A395IUY9_9HELO</name>
<evidence type="ECO:0000256" key="9">
    <source>
        <dbReference type="SAM" id="Phobius"/>
    </source>
</evidence>
<dbReference type="InterPro" id="IPR011701">
    <property type="entry name" value="MFS"/>
</dbReference>
<feature type="transmembrane region" description="Helical" evidence="9">
    <location>
        <begin position="409"/>
        <end position="428"/>
    </location>
</feature>
<evidence type="ECO:0000256" key="8">
    <source>
        <dbReference type="SAM" id="MobiDB-lite"/>
    </source>
</evidence>
<evidence type="ECO:0000313" key="11">
    <source>
        <dbReference type="EMBL" id="RAL63674.1"/>
    </source>
</evidence>